<gene>
    <name evidence="2" type="ORF">ZIOFF_060380</name>
</gene>
<keyword evidence="3" id="KW-1185">Reference proteome</keyword>
<dbReference type="InterPro" id="IPR007612">
    <property type="entry name" value="LOR"/>
</dbReference>
<dbReference type="Proteomes" id="UP000734854">
    <property type="component" value="Unassembled WGS sequence"/>
</dbReference>
<protein>
    <submittedName>
        <fullName evidence="2">Uncharacterized protein</fullName>
    </submittedName>
</protein>
<evidence type="ECO:0000256" key="1">
    <source>
        <dbReference type="ARBA" id="ARBA00005437"/>
    </source>
</evidence>
<dbReference type="InterPro" id="IPR038595">
    <property type="entry name" value="LOR_sf"/>
</dbReference>
<comment type="similarity">
    <text evidence="1">Belongs to the LOR family.</text>
</comment>
<dbReference type="PANTHER" id="PTHR31087:SF161">
    <property type="entry name" value="TUBBY C 2 FAMILY PROTEIN"/>
    <property type="match status" value="1"/>
</dbReference>
<sequence length="105" mass="12356">MESSPEPCTLFSSAPVQYLTVWRKSLLFNGHGYTVYDDADGSIVFRVEDYAHDWRRHALLMDRHGNVLLTVRRCRCNVRYRIAYCFSLIILLFRPSMHDIELICN</sequence>
<dbReference type="PANTHER" id="PTHR31087">
    <property type="match status" value="1"/>
</dbReference>
<dbReference type="AlphaFoldDB" id="A0A8J5FAR7"/>
<dbReference type="SUPFAM" id="SSF54518">
    <property type="entry name" value="Tubby C-terminal domain-like"/>
    <property type="match status" value="1"/>
</dbReference>
<accession>A0A8J5FAR7</accession>
<evidence type="ECO:0000313" key="2">
    <source>
        <dbReference type="EMBL" id="KAG6483727.1"/>
    </source>
</evidence>
<dbReference type="Gene3D" id="2.40.160.200">
    <property type="entry name" value="LURP1-related"/>
    <property type="match status" value="1"/>
</dbReference>
<name>A0A8J5FAR7_ZINOF</name>
<dbReference type="Pfam" id="PF04525">
    <property type="entry name" value="LOR"/>
    <property type="match status" value="1"/>
</dbReference>
<reference evidence="2 3" key="1">
    <citation type="submission" date="2020-08" db="EMBL/GenBank/DDBJ databases">
        <title>Plant Genome Project.</title>
        <authorList>
            <person name="Zhang R.-G."/>
        </authorList>
    </citation>
    <scope>NUCLEOTIDE SEQUENCE [LARGE SCALE GENOMIC DNA]</scope>
    <source>
        <tissue evidence="2">Rhizome</tissue>
    </source>
</reference>
<dbReference type="EMBL" id="JACMSC010000016">
    <property type="protein sequence ID" value="KAG6483727.1"/>
    <property type="molecule type" value="Genomic_DNA"/>
</dbReference>
<dbReference type="InterPro" id="IPR025659">
    <property type="entry name" value="Tubby-like_C"/>
</dbReference>
<comment type="caution">
    <text evidence="2">The sequence shown here is derived from an EMBL/GenBank/DDBJ whole genome shotgun (WGS) entry which is preliminary data.</text>
</comment>
<organism evidence="2 3">
    <name type="scientific">Zingiber officinale</name>
    <name type="common">Ginger</name>
    <name type="synonym">Amomum zingiber</name>
    <dbReference type="NCBI Taxonomy" id="94328"/>
    <lineage>
        <taxon>Eukaryota</taxon>
        <taxon>Viridiplantae</taxon>
        <taxon>Streptophyta</taxon>
        <taxon>Embryophyta</taxon>
        <taxon>Tracheophyta</taxon>
        <taxon>Spermatophyta</taxon>
        <taxon>Magnoliopsida</taxon>
        <taxon>Liliopsida</taxon>
        <taxon>Zingiberales</taxon>
        <taxon>Zingiberaceae</taxon>
        <taxon>Zingiber</taxon>
    </lineage>
</organism>
<proteinExistence type="inferred from homology"/>
<evidence type="ECO:0000313" key="3">
    <source>
        <dbReference type="Proteomes" id="UP000734854"/>
    </source>
</evidence>